<dbReference type="EMBL" id="CAMPGE010029887">
    <property type="protein sequence ID" value="CAI2387377.1"/>
    <property type="molecule type" value="Genomic_DNA"/>
</dbReference>
<feature type="compositionally biased region" description="Polar residues" evidence="1">
    <location>
        <begin position="195"/>
        <end position="207"/>
    </location>
</feature>
<feature type="compositionally biased region" description="Low complexity" evidence="1">
    <location>
        <begin position="36"/>
        <end position="54"/>
    </location>
</feature>
<feature type="region of interest" description="Disordered" evidence="1">
    <location>
        <begin position="90"/>
        <end position="115"/>
    </location>
</feature>
<feature type="region of interest" description="Disordered" evidence="1">
    <location>
        <begin position="1"/>
        <end position="70"/>
    </location>
</feature>
<keyword evidence="3" id="KW-1185">Reference proteome</keyword>
<proteinExistence type="predicted"/>
<feature type="compositionally biased region" description="Polar residues" evidence="1">
    <location>
        <begin position="14"/>
        <end position="31"/>
    </location>
</feature>
<feature type="compositionally biased region" description="Basic and acidic residues" evidence="1">
    <location>
        <begin position="1"/>
        <end position="13"/>
    </location>
</feature>
<feature type="region of interest" description="Disordered" evidence="1">
    <location>
        <begin position="185"/>
        <end position="207"/>
    </location>
</feature>
<dbReference type="AlphaFoldDB" id="A0AAD1YCU5"/>
<organism evidence="2 3">
    <name type="scientific">Euplotes crassus</name>
    <dbReference type="NCBI Taxonomy" id="5936"/>
    <lineage>
        <taxon>Eukaryota</taxon>
        <taxon>Sar</taxon>
        <taxon>Alveolata</taxon>
        <taxon>Ciliophora</taxon>
        <taxon>Intramacronucleata</taxon>
        <taxon>Spirotrichea</taxon>
        <taxon>Hypotrichia</taxon>
        <taxon>Euplotida</taxon>
        <taxon>Euplotidae</taxon>
        <taxon>Moneuplotes</taxon>
    </lineage>
</organism>
<comment type="caution">
    <text evidence="2">The sequence shown here is derived from an EMBL/GenBank/DDBJ whole genome shotgun (WGS) entry which is preliminary data.</text>
</comment>
<evidence type="ECO:0000313" key="2">
    <source>
        <dbReference type="EMBL" id="CAI2387377.1"/>
    </source>
</evidence>
<dbReference type="Proteomes" id="UP001295684">
    <property type="component" value="Unassembled WGS sequence"/>
</dbReference>
<protein>
    <submittedName>
        <fullName evidence="2">Uncharacterized protein</fullName>
    </submittedName>
</protein>
<sequence length="555" mass="63943">MLNRKELFHHDLSTESINQTNNRNGSDNQNALARGGINEINRNSSSGNSNQSNSESERNEHINNVSQNDQRTVTAIALPVRQAEYLGSRIPNRSRLPGDRIHTSHGGRRQSTQNKTIKRIQGKGFAIMKEIDKDKDPNYLKAKAIEDYSHPDDMNKIGLQKISTKKEEGVLPGSSCYKHRADIVKKKNPPLNPNFNHPVQETEGKNPQISTKCVMNRNQRSKLLHQQKERFVNKFKEKGNIFQHRNFSYENIDSFCNEIIPSKDDSLHLNPLVNPRQVNFNKTKAAEESSNKFIPSVESWNEKRKGLGTVKQAKRKALKLKDKTDTLIQKYKNSDHMINMREDFHKNKNPPGIFRSPIVEKGIFFNKFQQNDFYEESEDALHHFPDIIEGDNHEEIKAQYVEPVTHKLPDLSNKYRKMLKESSSDEFDPKPLLKKEYLEDNSELEQKLSIMKEPDINKNHTRNEKEIHQTTVNKSRSLIKRGKKFKSPVELKLKSKIPPFSNTMKKNIRAFKEDVSSASPSRLMNLSGGNSKKKKKVISKHKIILKGLKKKINMG</sequence>
<reference evidence="2" key="1">
    <citation type="submission" date="2023-07" db="EMBL/GenBank/DDBJ databases">
        <authorList>
            <consortium name="AG Swart"/>
            <person name="Singh M."/>
            <person name="Singh A."/>
            <person name="Seah K."/>
            <person name="Emmerich C."/>
        </authorList>
    </citation>
    <scope>NUCLEOTIDE SEQUENCE</scope>
    <source>
        <strain evidence="2">DP1</strain>
    </source>
</reference>
<name>A0AAD1YCU5_EUPCR</name>
<evidence type="ECO:0000313" key="3">
    <source>
        <dbReference type="Proteomes" id="UP001295684"/>
    </source>
</evidence>
<accession>A0AAD1YCU5</accession>
<gene>
    <name evidence="2" type="ORF">ECRASSUSDP1_LOCUS29007</name>
</gene>
<evidence type="ECO:0000256" key="1">
    <source>
        <dbReference type="SAM" id="MobiDB-lite"/>
    </source>
</evidence>